<protein>
    <submittedName>
        <fullName evidence="1">Uncharacterized protein</fullName>
    </submittedName>
</protein>
<reference evidence="1" key="1">
    <citation type="submission" date="2022-06" db="EMBL/GenBank/DDBJ databases">
        <title>A novel DMS-producing enzyme.</title>
        <authorList>
            <person name="Zhang Y."/>
        </authorList>
    </citation>
    <scope>NUCLEOTIDE SEQUENCE</scope>
    <source>
        <strain evidence="1">RT37</strain>
    </source>
</reference>
<dbReference type="RefSeq" id="WP_348826488.1">
    <property type="nucleotide sequence ID" value="NZ_CP098827.1"/>
</dbReference>
<organism evidence="1">
    <name type="scientific">Halomonas sp. RT37</name>
    <dbReference type="NCBI Taxonomy" id="2950872"/>
    <lineage>
        <taxon>Bacteria</taxon>
        <taxon>Pseudomonadati</taxon>
        <taxon>Pseudomonadota</taxon>
        <taxon>Gammaproteobacteria</taxon>
        <taxon>Oceanospirillales</taxon>
        <taxon>Halomonadaceae</taxon>
        <taxon>Halomonas</taxon>
    </lineage>
</organism>
<sequence>MKLTQQHLKKHPEKLERFNRVRIWSGEWHMWWRCSAQGYTGHMDEAGVFDAYDAWGRVAHCGPEKKISLVAA</sequence>
<dbReference type="EMBL" id="CP098827">
    <property type="protein sequence ID" value="XBO69178.1"/>
    <property type="molecule type" value="Genomic_DNA"/>
</dbReference>
<dbReference type="AlphaFoldDB" id="A0AAU7KDZ3"/>
<accession>A0AAU7KDZ3</accession>
<proteinExistence type="predicted"/>
<evidence type="ECO:0000313" key="1">
    <source>
        <dbReference type="EMBL" id="XBO69178.1"/>
    </source>
</evidence>
<gene>
    <name evidence="1" type="ORF">NFG58_11070</name>
</gene>
<name>A0AAU7KDZ3_9GAMM</name>